<dbReference type="InterPro" id="IPR011663">
    <property type="entry name" value="UTRA"/>
</dbReference>
<proteinExistence type="predicted"/>
<evidence type="ECO:0000313" key="5">
    <source>
        <dbReference type="EMBL" id="RUT32513.1"/>
    </source>
</evidence>
<gene>
    <name evidence="5" type="ORF">EMQ25_04985</name>
</gene>
<keyword evidence="6" id="KW-1185">Reference proteome</keyword>
<dbReference type="PROSITE" id="PS50949">
    <property type="entry name" value="HTH_GNTR"/>
    <property type="match status" value="1"/>
</dbReference>
<dbReference type="EMBL" id="RZNJ01000002">
    <property type="protein sequence ID" value="RUT32513.1"/>
    <property type="molecule type" value="Genomic_DNA"/>
</dbReference>
<evidence type="ECO:0000259" key="4">
    <source>
        <dbReference type="PROSITE" id="PS50949"/>
    </source>
</evidence>
<keyword evidence="2" id="KW-0238">DNA-binding</keyword>
<dbReference type="Gene3D" id="1.10.10.10">
    <property type="entry name" value="Winged helix-like DNA-binding domain superfamily/Winged helix DNA-binding domain"/>
    <property type="match status" value="1"/>
</dbReference>
<dbReference type="GO" id="GO:0003700">
    <property type="term" value="F:DNA-binding transcription factor activity"/>
    <property type="evidence" value="ECO:0007669"/>
    <property type="project" value="InterPro"/>
</dbReference>
<feature type="domain" description="HTH gntR-type" evidence="4">
    <location>
        <begin position="43"/>
        <end position="111"/>
    </location>
</feature>
<keyword evidence="1" id="KW-0805">Transcription regulation</keyword>
<dbReference type="InterPro" id="IPR000524">
    <property type="entry name" value="Tscrpt_reg_HTH_GntR"/>
</dbReference>
<reference evidence="5 6" key="1">
    <citation type="journal article" date="2016" name="Int. J. Syst. Evol. Microbiol.">
        <title>Arsenicitalea aurantiaca gen. nov., sp. nov., a new member of the family Hyphomicrobiaceae, isolated from high-arsenic sediment.</title>
        <authorList>
            <person name="Mu Y."/>
            <person name="Zhou L."/>
            <person name="Zeng X.C."/>
            <person name="Liu L."/>
            <person name="Pan Y."/>
            <person name="Chen X."/>
            <person name="Wang J."/>
            <person name="Li S."/>
            <person name="Li W.J."/>
            <person name="Wang Y."/>
        </authorList>
    </citation>
    <scope>NUCLEOTIDE SEQUENCE [LARGE SCALE GENOMIC DNA]</scope>
    <source>
        <strain evidence="5 6">42-50</strain>
    </source>
</reference>
<dbReference type="Gene3D" id="3.40.1410.10">
    <property type="entry name" value="Chorismate lyase-like"/>
    <property type="match status" value="1"/>
</dbReference>
<organism evidence="5 6">
    <name type="scientific">Arsenicitalea aurantiaca</name>
    <dbReference type="NCBI Taxonomy" id="1783274"/>
    <lineage>
        <taxon>Bacteria</taxon>
        <taxon>Pseudomonadati</taxon>
        <taxon>Pseudomonadota</taxon>
        <taxon>Alphaproteobacteria</taxon>
        <taxon>Hyphomicrobiales</taxon>
        <taxon>Devosiaceae</taxon>
        <taxon>Arsenicitalea</taxon>
    </lineage>
</organism>
<dbReference type="SMART" id="SM00345">
    <property type="entry name" value="HTH_GNTR"/>
    <property type="match status" value="1"/>
</dbReference>
<dbReference type="PANTHER" id="PTHR44846">
    <property type="entry name" value="MANNOSYL-D-GLYCERATE TRANSPORT/METABOLISM SYSTEM REPRESSOR MNGR-RELATED"/>
    <property type="match status" value="1"/>
</dbReference>
<dbReference type="Pfam" id="PF00392">
    <property type="entry name" value="GntR"/>
    <property type="match status" value="1"/>
</dbReference>
<dbReference type="GO" id="GO:0003677">
    <property type="term" value="F:DNA binding"/>
    <property type="evidence" value="ECO:0007669"/>
    <property type="project" value="UniProtKB-KW"/>
</dbReference>
<dbReference type="InterPro" id="IPR036388">
    <property type="entry name" value="WH-like_DNA-bd_sf"/>
</dbReference>
<dbReference type="OrthoDB" id="7173258at2"/>
<dbReference type="InterPro" id="IPR036390">
    <property type="entry name" value="WH_DNA-bd_sf"/>
</dbReference>
<dbReference type="InterPro" id="IPR050679">
    <property type="entry name" value="Bact_HTH_transcr_reg"/>
</dbReference>
<keyword evidence="3" id="KW-0804">Transcription</keyword>
<accession>A0A433XEK0</accession>
<dbReference type="SUPFAM" id="SSF46785">
    <property type="entry name" value="Winged helix' DNA-binding domain"/>
    <property type="match status" value="1"/>
</dbReference>
<dbReference type="GO" id="GO:0045892">
    <property type="term" value="P:negative regulation of DNA-templated transcription"/>
    <property type="evidence" value="ECO:0007669"/>
    <property type="project" value="TreeGrafter"/>
</dbReference>
<dbReference type="SMART" id="SM00866">
    <property type="entry name" value="UTRA"/>
    <property type="match status" value="1"/>
</dbReference>
<evidence type="ECO:0000256" key="2">
    <source>
        <dbReference type="ARBA" id="ARBA00023125"/>
    </source>
</evidence>
<dbReference type="CDD" id="cd07377">
    <property type="entry name" value="WHTH_GntR"/>
    <property type="match status" value="1"/>
</dbReference>
<dbReference type="SUPFAM" id="SSF64288">
    <property type="entry name" value="Chorismate lyase-like"/>
    <property type="match status" value="1"/>
</dbReference>
<dbReference type="AlphaFoldDB" id="A0A433XEK0"/>
<dbReference type="Pfam" id="PF07702">
    <property type="entry name" value="UTRA"/>
    <property type="match status" value="1"/>
</dbReference>
<evidence type="ECO:0000313" key="6">
    <source>
        <dbReference type="Proteomes" id="UP000281547"/>
    </source>
</evidence>
<protein>
    <submittedName>
        <fullName evidence="5">GntR family transcriptional regulator</fullName>
    </submittedName>
</protein>
<sequence>MTAEEPAHAVLQPDIARPARGRVVSEAAHTLFGDDPVALPAGGPLYLQLRRWIEGAVRSGAIRPGEALPSERDLAGKFDLSRVTVRKAVQSLVADGVLVQRHGSGTFVAPAAHRVEQSLSELTSFAEDMARRGMDVRSVWLDRGLYPPSPEEIMVLGLSTGDQVARIARLRISDDMPLAIERAALSARILPDPEAVGRSLYAHLERSGSRPVRAIQRLRAAGIPPEDAELLGLAPGTPALQIERTSYLGSGRVIEFTRSIYRGDTYDFVAELRIGDPASGLAR</sequence>
<name>A0A433XEK0_9HYPH</name>
<dbReference type="PRINTS" id="PR00035">
    <property type="entry name" value="HTHGNTR"/>
</dbReference>
<evidence type="ECO:0000256" key="3">
    <source>
        <dbReference type="ARBA" id="ARBA00023163"/>
    </source>
</evidence>
<evidence type="ECO:0000256" key="1">
    <source>
        <dbReference type="ARBA" id="ARBA00023015"/>
    </source>
</evidence>
<dbReference type="InterPro" id="IPR028978">
    <property type="entry name" value="Chorismate_lyase_/UTRA_dom_sf"/>
</dbReference>
<dbReference type="Proteomes" id="UP000281547">
    <property type="component" value="Unassembled WGS sequence"/>
</dbReference>
<comment type="caution">
    <text evidence="5">The sequence shown here is derived from an EMBL/GenBank/DDBJ whole genome shotgun (WGS) entry which is preliminary data.</text>
</comment>
<dbReference type="PANTHER" id="PTHR44846:SF1">
    <property type="entry name" value="MANNOSYL-D-GLYCERATE TRANSPORT_METABOLISM SYSTEM REPRESSOR MNGR-RELATED"/>
    <property type="match status" value="1"/>
</dbReference>